<keyword evidence="5" id="KW-0998">Cell outer membrane</keyword>
<comment type="similarity">
    <text evidence="2">Belongs to the SusD family.</text>
</comment>
<sequence>MNYLTHNYRIIIILCTALLSGCNKLLDEKSDLKLSTPESVQDFQALLDRVTDVNINYAGSGEVCSDNYYLTDAGYAGLKNEEDKRLYTWQPDHVALSGTSGNDWRYCYKTIYSANSVIYGIKQKNLTGADNVKGQALAIRASRYLDAVIVWAPVYNKATADRDLGVPLRLDPDMNPGSKRASVKACFDQIIQDLNEAKELLPAKPIALTRASKGFAYGLLARAYLYMGDYNLALANALEALKYNNLLIDYNALNPNDKVPIKDMNVEFVFWGTMRLAPPIGVSIAFIPETLYNLYGENDLRKEILFNKNANGTISFRGDYTGSSNSKIMGVTTAELYLIAAEGYARSGQLLEAEKIVEKLQSNRWKKGKYSPMKDLGQEELVTLILQERRKELLFRGLRWGDLKRLNREGANITLTRSVAGTSYTLPPNDKRYAIAIPEDIIDMSGIEQNER</sequence>
<name>A0A562M6Y6_9SPHI</name>
<dbReference type="EMBL" id="VLKR01000040">
    <property type="protein sequence ID" value="TWI15653.1"/>
    <property type="molecule type" value="Genomic_DNA"/>
</dbReference>
<keyword evidence="3" id="KW-0732">Signal</keyword>
<dbReference type="OrthoDB" id="653598at2"/>
<keyword evidence="4" id="KW-0472">Membrane</keyword>
<evidence type="ECO:0000313" key="9">
    <source>
        <dbReference type="Proteomes" id="UP000315908"/>
    </source>
</evidence>
<dbReference type="InterPro" id="IPR012944">
    <property type="entry name" value="SusD_RagB_dom"/>
</dbReference>
<dbReference type="SUPFAM" id="SSF48452">
    <property type="entry name" value="TPR-like"/>
    <property type="match status" value="1"/>
</dbReference>
<feature type="domain" description="SusD-like N-terminal" evidence="7">
    <location>
        <begin position="26"/>
        <end position="225"/>
    </location>
</feature>
<dbReference type="Gene3D" id="1.25.40.390">
    <property type="match status" value="1"/>
</dbReference>
<dbReference type="AlphaFoldDB" id="A0A562M6Y6"/>
<evidence type="ECO:0000256" key="3">
    <source>
        <dbReference type="ARBA" id="ARBA00022729"/>
    </source>
</evidence>
<organism evidence="8 9">
    <name type="scientific">Sphingobacterium siyangense</name>
    <dbReference type="NCBI Taxonomy" id="459529"/>
    <lineage>
        <taxon>Bacteria</taxon>
        <taxon>Pseudomonadati</taxon>
        <taxon>Bacteroidota</taxon>
        <taxon>Sphingobacteriia</taxon>
        <taxon>Sphingobacteriales</taxon>
        <taxon>Sphingobacteriaceae</taxon>
        <taxon>Sphingobacterium</taxon>
    </lineage>
</organism>
<dbReference type="GO" id="GO:0009279">
    <property type="term" value="C:cell outer membrane"/>
    <property type="evidence" value="ECO:0007669"/>
    <property type="project" value="UniProtKB-SubCell"/>
</dbReference>
<proteinExistence type="inferred from homology"/>
<evidence type="ECO:0000259" key="6">
    <source>
        <dbReference type="Pfam" id="PF07980"/>
    </source>
</evidence>
<dbReference type="RefSeq" id="WP_145330618.1">
    <property type="nucleotide sequence ID" value="NZ_VLKR01000040.1"/>
</dbReference>
<feature type="domain" description="RagB/SusD" evidence="6">
    <location>
        <begin position="333"/>
        <end position="407"/>
    </location>
</feature>
<reference evidence="8 9" key="1">
    <citation type="journal article" date="2015" name="Stand. Genomic Sci.">
        <title>Genomic Encyclopedia of Bacterial and Archaeal Type Strains, Phase III: the genomes of soil and plant-associated and newly described type strains.</title>
        <authorList>
            <person name="Whitman W.B."/>
            <person name="Woyke T."/>
            <person name="Klenk H.P."/>
            <person name="Zhou Y."/>
            <person name="Lilburn T.G."/>
            <person name="Beck B.J."/>
            <person name="De Vos P."/>
            <person name="Vandamme P."/>
            <person name="Eisen J.A."/>
            <person name="Garrity G."/>
            <person name="Hugenholtz P."/>
            <person name="Kyrpides N.C."/>
        </authorList>
    </citation>
    <scope>NUCLEOTIDE SEQUENCE [LARGE SCALE GENOMIC DNA]</scope>
    <source>
        <strain evidence="8 9">CGMCC 1.6855</strain>
    </source>
</reference>
<dbReference type="InterPro" id="IPR033985">
    <property type="entry name" value="SusD-like_N"/>
</dbReference>
<gene>
    <name evidence="8" type="ORF">IQ31_04936</name>
</gene>
<evidence type="ECO:0000313" key="8">
    <source>
        <dbReference type="EMBL" id="TWI15653.1"/>
    </source>
</evidence>
<dbReference type="InterPro" id="IPR011990">
    <property type="entry name" value="TPR-like_helical_dom_sf"/>
</dbReference>
<evidence type="ECO:0000259" key="7">
    <source>
        <dbReference type="Pfam" id="PF14322"/>
    </source>
</evidence>
<comment type="subcellular location">
    <subcellularLocation>
        <location evidence="1">Cell outer membrane</location>
    </subcellularLocation>
</comment>
<dbReference type="Pfam" id="PF14322">
    <property type="entry name" value="SusD-like_3"/>
    <property type="match status" value="1"/>
</dbReference>
<evidence type="ECO:0000256" key="5">
    <source>
        <dbReference type="ARBA" id="ARBA00023237"/>
    </source>
</evidence>
<evidence type="ECO:0000256" key="1">
    <source>
        <dbReference type="ARBA" id="ARBA00004442"/>
    </source>
</evidence>
<accession>A0A562M6Y6</accession>
<protein>
    <submittedName>
        <fullName evidence="8">SusD-like starch-binding protein associating with outer membrane</fullName>
    </submittedName>
</protein>
<comment type="caution">
    <text evidence="8">The sequence shown here is derived from an EMBL/GenBank/DDBJ whole genome shotgun (WGS) entry which is preliminary data.</text>
</comment>
<evidence type="ECO:0000256" key="4">
    <source>
        <dbReference type="ARBA" id="ARBA00023136"/>
    </source>
</evidence>
<evidence type="ECO:0000256" key="2">
    <source>
        <dbReference type="ARBA" id="ARBA00006275"/>
    </source>
</evidence>
<dbReference type="Pfam" id="PF07980">
    <property type="entry name" value="SusD_RagB"/>
    <property type="match status" value="1"/>
</dbReference>
<dbReference type="Proteomes" id="UP000315908">
    <property type="component" value="Unassembled WGS sequence"/>
</dbReference>